<protein>
    <recommendedName>
        <fullName evidence="4">Lipoprotein</fullName>
    </recommendedName>
</protein>
<dbReference type="PATRIC" id="fig|317.174.peg.1956"/>
<evidence type="ECO:0008006" key="4">
    <source>
        <dbReference type="Google" id="ProtNLM"/>
    </source>
</evidence>
<evidence type="ECO:0000313" key="2">
    <source>
        <dbReference type="EMBL" id="KFE52227.1"/>
    </source>
</evidence>
<feature type="signal peptide" evidence="1">
    <location>
        <begin position="1"/>
        <end position="24"/>
    </location>
</feature>
<sequence>MNLRSVSAALIMGLALSLTGCATAPRTPPAPPIVISPNTWRQVDVEIIAASQDAAAQAGVYARGSMDHWRLRVYEQTEEAFIPWFSSYWTQEWLAMKVGWYSMSAGDDQDASANRLAVYLQEQYRGRVLAPVAVEIDPDAIMQQSTQFYVQLLSQHLQRIAQRHGVPAEQMNQHLNGVLAITLGPPPPRNASVYQLVRSEPLTVLPAWMALQDKIHTARVQSSQTAIASVAKRTSEKLQAQFASRGVASAAAAAAGRVAGLLISVGVAGFRAMAHESDRGEMEAQLRHNLGTAFDGAWLGIMKNRETGVMAAVYYVSAQIETNLAARPGLSATVYSSPKQHERQQPFNLRP</sequence>
<dbReference type="EMBL" id="JPQT01000098">
    <property type="protein sequence ID" value="KFE52227.1"/>
    <property type="molecule type" value="Genomic_DNA"/>
</dbReference>
<evidence type="ECO:0000256" key="1">
    <source>
        <dbReference type="SAM" id="SignalP"/>
    </source>
</evidence>
<reference evidence="2 3" key="1">
    <citation type="submission" date="2014-07" db="EMBL/GenBank/DDBJ databases">
        <title>Draft Genome Sequences of Environmental Pseudomonas syringae strains.</title>
        <authorList>
            <person name="Baltrus D.A."/>
            <person name="Berge O."/>
            <person name="Morris C."/>
        </authorList>
    </citation>
    <scope>NUCLEOTIDE SEQUENCE [LARGE SCALE GENOMIC DNA]</scope>
    <source>
        <strain evidence="2 3">CEB003</strain>
    </source>
</reference>
<gene>
    <name evidence="2" type="ORF">IV02_09550</name>
</gene>
<dbReference type="Proteomes" id="UP000028643">
    <property type="component" value="Unassembled WGS sequence"/>
</dbReference>
<evidence type="ECO:0000313" key="3">
    <source>
        <dbReference type="Proteomes" id="UP000028643"/>
    </source>
</evidence>
<accession>A0A085V9W4</accession>
<keyword evidence="1" id="KW-0732">Signal</keyword>
<dbReference type="AlphaFoldDB" id="A0A085V9W4"/>
<feature type="chain" id="PRO_5001798621" description="Lipoprotein" evidence="1">
    <location>
        <begin position="25"/>
        <end position="351"/>
    </location>
</feature>
<organism evidence="2 3">
    <name type="scientific">Pseudomonas syringae</name>
    <dbReference type="NCBI Taxonomy" id="317"/>
    <lineage>
        <taxon>Bacteria</taxon>
        <taxon>Pseudomonadati</taxon>
        <taxon>Pseudomonadota</taxon>
        <taxon>Gammaproteobacteria</taxon>
        <taxon>Pseudomonadales</taxon>
        <taxon>Pseudomonadaceae</taxon>
        <taxon>Pseudomonas</taxon>
    </lineage>
</organism>
<comment type="caution">
    <text evidence="2">The sequence shown here is derived from an EMBL/GenBank/DDBJ whole genome shotgun (WGS) entry which is preliminary data.</text>
</comment>
<dbReference type="RefSeq" id="WP_020292574.1">
    <property type="nucleotide sequence ID" value="NZ_JPQT01000098.1"/>
</dbReference>
<dbReference type="PROSITE" id="PS51257">
    <property type="entry name" value="PROKAR_LIPOPROTEIN"/>
    <property type="match status" value="1"/>
</dbReference>
<name>A0A085V9W4_PSESX</name>
<proteinExistence type="predicted"/>